<feature type="compositionally biased region" description="Basic and acidic residues" evidence="1">
    <location>
        <begin position="258"/>
        <end position="267"/>
    </location>
</feature>
<sequence length="267" mass="30464">MSQQKGKKIPDRAEKSGFFAARPAPSRAQGQHEADQDGGGDDTLPLHNSPDPGNLPVTQEFLRACLDEMSDKLLNKIQASVTAMGKDIQELGERTAHVENRMGEFEEAHNDLTDHCLIPEIPTEMILLDRAHRVAKPKFLPAEAARDTLTHLHYYHVKEAILKAARNRTNLPAKYGHLQIYADLSAATLQRRREFKETTETLRDNKIPYRWGHPVRLIIQRNGTFTHVTTPEEGLRALKQWDLPVRKQHGRTTSPQRLRQDWKKAKK</sequence>
<organism evidence="2 3">
    <name type="scientific">Pelobates cultripes</name>
    <name type="common">Western spadefoot toad</name>
    <dbReference type="NCBI Taxonomy" id="61616"/>
    <lineage>
        <taxon>Eukaryota</taxon>
        <taxon>Metazoa</taxon>
        <taxon>Chordata</taxon>
        <taxon>Craniata</taxon>
        <taxon>Vertebrata</taxon>
        <taxon>Euteleostomi</taxon>
        <taxon>Amphibia</taxon>
        <taxon>Batrachia</taxon>
        <taxon>Anura</taxon>
        <taxon>Pelobatoidea</taxon>
        <taxon>Pelobatidae</taxon>
        <taxon>Pelobates</taxon>
    </lineage>
</organism>
<dbReference type="EMBL" id="OW240918">
    <property type="protein sequence ID" value="CAH2306906.1"/>
    <property type="molecule type" value="Genomic_DNA"/>
</dbReference>
<evidence type="ECO:0000313" key="2">
    <source>
        <dbReference type="EMBL" id="CAH2306906.1"/>
    </source>
</evidence>
<protein>
    <submittedName>
        <fullName evidence="2">Uncharacterized protein</fullName>
    </submittedName>
</protein>
<feature type="region of interest" description="Disordered" evidence="1">
    <location>
        <begin position="246"/>
        <end position="267"/>
    </location>
</feature>
<dbReference type="AlphaFoldDB" id="A0AAD1WF78"/>
<accession>A0AAD1WF78</accession>
<dbReference type="PANTHER" id="PTHR11505">
    <property type="entry name" value="L1 TRANSPOSABLE ELEMENT-RELATED"/>
    <property type="match status" value="1"/>
</dbReference>
<dbReference type="Gene3D" id="3.30.70.1820">
    <property type="entry name" value="L1 transposable element, RRM domain"/>
    <property type="match status" value="1"/>
</dbReference>
<dbReference type="InterPro" id="IPR042566">
    <property type="entry name" value="L1_C"/>
</dbReference>
<dbReference type="Proteomes" id="UP001295444">
    <property type="component" value="Chromosome 07"/>
</dbReference>
<feature type="region of interest" description="Disordered" evidence="1">
    <location>
        <begin position="1"/>
        <end position="57"/>
    </location>
</feature>
<dbReference type="FunFam" id="3.30.250.20:FF:000006">
    <property type="entry name" value="Uncharacterized protein"/>
    <property type="match status" value="1"/>
</dbReference>
<evidence type="ECO:0000256" key="1">
    <source>
        <dbReference type="SAM" id="MobiDB-lite"/>
    </source>
</evidence>
<name>A0AAD1WF78_PELCU</name>
<dbReference type="Gene3D" id="3.30.250.20">
    <property type="entry name" value="L1 transposable element, C-terminal domain"/>
    <property type="match status" value="1"/>
</dbReference>
<keyword evidence="3" id="KW-1185">Reference proteome</keyword>
<dbReference type="InterPro" id="IPR004244">
    <property type="entry name" value="Transposase_22"/>
</dbReference>
<proteinExistence type="predicted"/>
<reference evidence="2" key="1">
    <citation type="submission" date="2022-03" db="EMBL/GenBank/DDBJ databases">
        <authorList>
            <person name="Alioto T."/>
            <person name="Alioto T."/>
            <person name="Gomez Garrido J."/>
        </authorList>
    </citation>
    <scope>NUCLEOTIDE SEQUENCE</scope>
</reference>
<evidence type="ECO:0000313" key="3">
    <source>
        <dbReference type="Proteomes" id="UP001295444"/>
    </source>
</evidence>
<gene>
    <name evidence="2" type="ORF">PECUL_23A021679</name>
</gene>